<dbReference type="InterPro" id="IPR007253">
    <property type="entry name" value="Cell_wall-bd_2"/>
</dbReference>
<dbReference type="HOGENOM" id="CLU_831313_0_0_11"/>
<evidence type="ECO:0000256" key="1">
    <source>
        <dbReference type="SAM" id="MobiDB-lite"/>
    </source>
</evidence>
<dbReference type="OrthoDB" id="9808778at2"/>
<accession>F8JZC9</accession>
<protein>
    <recommendedName>
        <fullName evidence="4">Cell wall-binding repeat-containing protein</fullName>
    </recommendedName>
</protein>
<dbReference type="PANTHER" id="PTHR30032:SF8">
    <property type="entry name" value="GERMINATION-SPECIFIC N-ACETYLMURAMOYL-L-ALANINE AMIDASE"/>
    <property type="match status" value="1"/>
</dbReference>
<keyword evidence="3" id="KW-1185">Reference proteome</keyword>
<dbReference type="AlphaFoldDB" id="F8JZC9"/>
<gene>
    <name evidence="2" type="ordered locus">SCATT_36380</name>
</gene>
<dbReference type="STRING" id="1003195.SCATT_36380"/>
<dbReference type="InterPro" id="IPR051922">
    <property type="entry name" value="Bact_Sporulation_Assoc"/>
</dbReference>
<dbReference type="Proteomes" id="UP000007842">
    <property type="component" value="Chromosome"/>
</dbReference>
<dbReference type="KEGG" id="sct:SCAT_3646"/>
<name>F8JZC9_STREN</name>
<dbReference type="eggNOG" id="COG0823">
    <property type="taxonomic scope" value="Bacteria"/>
</dbReference>
<dbReference type="KEGG" id="scy:SCATT_36380"/>
<organism evidence="2 3">
    <name type="scientific">Streptantibioticus cattleyicolor (strain ATCC 35852 / DSM 46488 / JCM 4925 / NBRC 14057 / NRRL 8057)</name>
    <name type="common">Streptomyces cattleya</name>
    <dbReference type="NCBI Taxonomy" id="1003195"/>
    <lineage>
        <taxon>Bacteria</taxon>
        <taxon>Bacillati</taxon>
        <taxon>Actinomycetota</taxon>
        <taxon>Actinomycetes</taxon>
        <taxon>Kitasatosporales</taxon>
        <taxon>Streptomycetaceae</taxon>
        <taxon>Streptantibioticus</taxon>
    </lineage>
</organism>
<dbReference type="PANTHER" id="PTHR30032">
    <property type="entry name" value="N-ACETYLMURAMOYL-L-ALANINE AMIDASE-RELATED"/>
    <property type="match status" value="1"/>
</dbReference>
<evidence type="ECO:0000313" key="3">
    <source>
        <dbReference type="Proteomes" id="UP000007842"/>
    </source>
</evidence>
<proteinExistence type="predicted"/>
<evidence type="ECO:0000313" key="2">
    <source>
        <dbReference type="EMBL" id="AEW96009.1"/>
    </source>
</evidence>
<accession>G8X018</accession>
<dbReference type="EMBL" id="CP003219">
    <property type="protein sequence ID" value="AEW96009.1"/>
    <property type="molecule type" value="Genomic_DNA"/>
</dbReference>
<reference evidence="3" key="1">
    <citation type="submission" date="2011-12" db="EMBL/GenBank/DDBJ databases">
        <title>Complete genome sequence of Streptomyces cattleya strain DSM 46488.</title>
        <authorList>
            <person name="Ou H.-Y."/>
            <person name="Li P."/>
            <person name="Zhao C."/>
            <person name="O'Hagan D."/>
            <person name="Deng Z."/>
        </authorList>
    </citation>
    <scope>NUCLEOTIDE SEQUENCE [LARGE SCALE GENOMIC DNA]</scope>
    <source>
        <strain evidence="3">ATCC 35852 / DSM 46488 / JCM 4925 / NBRC 14057 / NRRL 8057</strain>
    </source>
</reference>
<dbReference type="Pfam" id="PF04122">
    <property type="entry name" value="CW_binding_2"/>
    <property type="match status" value="2"/>
</dbReference>
<sequence>MLISGANSVYAPLAPALAARKGGPVLLTSKGGLDAPVRAELKRMLPRGRTVYLIGGTDVLSQAVATKAASLGYTVKRLADSSRYGTSVAVAKASTSSPRDVFLATGTDYHSALAAAGAAGAGGETGGVVLLTDDSTMTTSVSAYLARLDPAKVRLIPVGGTAKNALLRAYQAGHMPRWPHRIQYYPVIGSSSADTSVRLARMWWRGPVQPSLASVNSWQDGVTAFSSGGLYGPVVWTDSARLTAVDARYLSDVSASARSVVVYGGTPSVAQNVVTTVGNAIATPGHWAYEPWAGGIAPKAAFALSTAGSAPAAPAVREPGTADGGPGTPVTTTR</sequence>
<evidence type="ECO:0008006" key="4">
    <source>
        <dbReference type="Google" id="ProtNLM"/>
    </source>
</evidence>
<feature type="region of interest" description="Disordered" evidence="1">
    <location>
        <begin position="311"/>
        <end position="334"/>
    </location>
</feature>
<dbReference type="PATRIC" id="fig|1003195.11.peg.5110"/>